<dbReference type="EMBL" id="BKZW01000001">
    <property type="protein sequence ID" value="GER86784.1"/>
    <property type="molecule type" value="Genomic_DNA"/>
</dbReference>
<feature type="compositionally biased region" description="Basic residues" evidence="1">
    <location>
        <begin position="54"/>
        <end position="73"/>
    </location>
</feature>
<proteinExistence type="predicted"/>
<dbReference type="AlphaFoldDB" id="A0A5J4KCY2"/>
<evidence type="ECO:0000256" key="1">
    <source>
        <dbReference type="SAM" id="MobiDB-lite"/>
    </source>
</evidence>
<protein>
    <submittedName>
        <fullName evidence="2">Uncharacterized protein</fullName>
    </submittedName>
</protein>
<sequence>MPSNDQEELSYQDEKVEDADVPDMDLASEEEEEEELFEDEEEEEEEDDDMNWGRGRKKAKPTRASKPAPKKPGKRDPRRPY</sequence>
<organism evidence="2 3">
    <name type="scientific">Dictyobacter vulcani</name>
    <dbReference type="NCBI Taxonomy" id="2607529"/>
    <lineage>
        <taxon>Bacteria</taxon>
        <taxon>Bacillati</taxon>
        <taxon>Chloroflexota</taxon>
        <taxon>Ktedonobacteria</taxon>
        <taxon>Ktedonobacterales</taxon>
        <taxon>Dictyobacteraceae</taxon>
        <taxon>Dictyobacter</taxon>
    </lineage>
</organism>
<feature type="compositionally biased region" description="Acidic residues" evidence="1">
    <location>
        <begin position="1"/>
        <end position="50"/>
    </location>
</feature>
<name>A0A5J4KCY2_9CHLR</name>
<comment type="caution">
    <text evidence="2">The sequence shown here is derived from an EMBL/GenBank/DDBJ whole genome shotgun (WGS) entry which is preliminary data.</text>
</comment>
<gene>
    <name evidence="2" type="ORF">KDW_09460</name>
</gene>
<evidence type="ECO:0000313" key="3">
    <source>
        <dbReference type="Proteomes" id="UP000326912"/>
    </source>
</evidence>
<feature type="region of interest" description="Disordered" evidence="1">
    <location>
        <begin position="1"/>
        <end position="81"/>
    </location>
</feature>
<reference evidence="2 3" key="1">
    <citation type="submission" date="2019-10" db="EMBL/GenBank/DDBJ databases">
        <title>Dictyobacter vulcani sp. nov., within the class Ktedonobacteria, isolated from soil of volcanic Mt. Zao.</title>
        <authorList>
            <person name="Zheng Y."/>
            <person name="Wang C.M."/>
            <person name="Sakai Y."/>
            <person name="Abe K."/>
            <person name="Yokota A."/>
            <person name="Yabe S."/>
        </authorList>
    </citation>
    <scope>NUCLEOTIDE SEQUENCE [LARGE SCALE GENOMIC DNA]</scope>
    <source>
        <strain evidence="2 3">W12</strain>
    </source>
</reference>
<evidence type="ECO:0000313" key="2">
    <source>
        <dbReference type="EMBL" id="GER86784.1"/>
    </source>
</evidence>
<dbReference type="RefSeq" id="WP_162004942.1">
    <property type="nucleotide sequence ID" value="NZ_BKZW01000001.1"/>
</dbReference>
<dbReference type="Proteomes" id="UP000326912">
    <property type="component" value="Unassembled WGS sequence"/>
</dbReference>
<accession>A0A5J4KCY2</accession>
<keyword evidence="3" id="KW-1185">Reference proteome</keyword>